<evidence type="ECO:0000313" key="1">
    <source>
        <dbReference type="EMBL" id="ASJ12349.1"/>
    </source>
</evidence>
<reference evidence="2 4" key="1">
    <citation type="submission" date="2015-08" db="EMBL/GenBank/DDBJ databases">
        <title>Thermococcus thioreducens DSM 14981 genome sequencing.</title>
        <authorList>
            <person name="Hong S.-J."/>
            <person name="Kim M.-C."/>
            <person name="Shin J.-H."/>
        </authorList>
    </citation>
    <scope>NUCLEOTIDE SEQUENCE [LARGE SCALE GENOMIC DNA]</scope>
    <source>
        <strain evidence="2 4">DSM 14981</strain>
    </source>
</reference>
<dbReference type="Proteomes" id="UP000250136">
    <property type="component" value="Chromosome"/>
</dbReference>
<protein>
    <recommendedName>
        <fullName evidence="7">DUF4258 domain-containing protein</fullName>
    </recommendedName>
</protein>
<dbReference type="STRING" id="277988.SAMN05216170_0891"/>
<accession>A0A0Q2UQY1</accession>
<evidence type="ECO:0000313" key="4">
    <source>
        <dbReference type="Proteomes" id="UP000051862"/>
    </source>
</evidence>
<dbReference type="OrthoDB" id="90153at2157"/>
<sequence length="113" mass="13335">MIIREELHERGRIYTISSDGRKCRVLLTFHAIERAKRWNLSIEEVLNALIFPREVVSGHHGRFIAHYPLNDHIIRVVYEYEADLPVVVTVYKPRKERYFKGGGGYEDRVLPRC</sequence>
<dbReference type="EMBL" id="CP015105">
    <property type="protein sequence ID" value="ASJ12349.1"/>
    <property type="molecule type" value="Genomic_DNA"/>
</dbReference>
<keyword evidence="6" id="KW-1185">Reference proteome</keyword>
<evidence type="ECO:0008006" key="7">
    <source>
        <dbReference type="Google" id="ProtNLM"/>
    </source>
</evidence>
<dbReference type="Proteomes" id="UP000051862">
    <property type="component" value="Unassembled WGS sequence"/>
</dbReference>
<dbReference type="Proteomes" id="UP000182125">
    <property type="component" value="Unassembled WGS sequence"/>
</dbReference>
<dbReference type="AlphaFoldDB" id="A0A0Q2UQY1"/>
<evidence type="ECO:0000313" key="3">
    <source>
        <dbReference type="EMBL" id="SEV92384.1"/>
    </source>
</evidence>
<organism evidence="2 4">
    <name type="scientific">Thermococcus thioreducens</name>
    <dbReference type="NCBI Taxonomy" id="277988"/>
    <lineage>
        <taxon>Archaea</taxon>
        <taxon>Methanobacteriati</taxon>
        <taxon>Methanobacteriota</taxon>
        <taxon>Thermococci</taxon>
        <taxon>Thermococcales</taxon>
        <taxon>Thermococcaceae</taxon>
        <taxon>Thermococcus</taxon>
    </lineage>
</organism>
<reference evidence="5" key="4">
    <citation type="submission" date="2016-10" db="EMBL/GenBank/DDBJ databases">
        <authorList>
            <person name="Varghese N."/>
            <person name="Submissions S."/>
        </authorList>
    </citation>
    <scope>NUCLEOTIDE SEQUENCE [LARGE SCALE GENOMIC DNA]</scope>
    <source>
        <strain evidence="5">OGL-20</strain>
    </source>
</reference>
<gene>
    <name evidence="1" type="ORF">A3L14_05340</name>
    <name evidence="2" type="ORF">AMR53_02335</name>
    <name evidence="3" type="ORF">SAMN05216170_0891</name>
</gene>
<dbReference type="InterPro" id="IPR025354">
    <property type="entry name" value="DUF4258"/>
</dbReference>
<reference evidence="1 6" key="2">
    <citation type="submission" date="2016-04" db="EMBL/GenBank/DDBJ databases">
        <title>Complete genome sequence of Thermococcus thioreducens type strain OGL-20P.</title>
        <authorList>
            <person name="Oger P.M."/>
        </authorList>
    </citation>
    <scope>NUCLEOTIDE SEQUENCE [LARGE SCALE GENOMIC DNA]</scope>
    <source>
        <strain evidence="1 6">OGL-20P</strain>
    </source>
</reference>
<dbReference type="KEGG" id="ttd:A3L14_05340"/>
<dbReference type="GeneID" id="33333825"/>
<evidence type="ECO:0000313" key="5">
    <source>
        <dbReference type="Proteomes" id="UP000182125"/>
    </source>
</evidence>
<dbReference type="PATRIC" id="fig|277988.4.peg.494"/>
<evidence type="ECO:0000313" key="6">
    <source>
        <dbReference type="Proteomes" id="UP000250136"/>
    </source>
</evidence>
<dbReference type="EMBL" id="LIXN01000003">
    <property type="protein sequence ID" value="KQH83080.1"/>
    <property type="molecule type" value="Genomic_DNA"/>
</dbReference>
<proteinExistence type="predicted"/>
<dbReference type="Pfam" id="PF14076">
    <property type="entry name" value="DUF4258"/>
    <property type="match status" value="1"/>
</dbReference>
<reference evidence="3" key="3">
    <citation type="submission" date="2016-10" db="EMBL/GenBank/DDBJ databases">
        <authorList>
            <person name="de Groot N.N."/>
        </authorList>
    </citation>
    <scope>NUCLEOTIDE SEQUENCE [LARGE SCALE GENOMIC DNA]</scope>
    <source>
        <strain evidence="3">OGL-20</strain>
    </source>
</reference>
<dbReference type="EMBL" id="FOIW01000001">
    <property type="protein sequence ID" value="SEV92384.1"/>
    <property type="molecule type" value="Genomic_DNA"/>
</dbReference>
<dbReference type="RefSeq" id="WP_055428736.1">
    <property type="nucleotide sequence ID" value="NZ_CP015105.1"/>
</dbReference>
<evidence type="ECO:0000313" key="2">
    <source>
        <dbReference type="EMBL" id="KQH83080.1"/>
    </source>
</evidence>
<name>A0A0Q2UQY1_9EURY</name>